<dbReference type="GO" id="GO:0043565">
    <property type="term" value="F:sequence-specific DNA binding"/>
    <property type="evidence" value="ECO:0007669"/>
    <property type="project" value="InterPro"/>
</dbReference>
<comment type="caution">
    <text evidence="2">The sequence shown here is derived from an EMBL/GenBank/DDBJ whole genome shotgun (WGS) entry which is preliminary data.</text>
</comment>
<dbReference type="AlphaFoldDB" id="A0A6N8GNK9"/>
<accession>A0A6N8GNK9</accession>
<sequence length="45" mass="4640">MVEADRSAGATVAVVAARWGFAHQGRCAADHRAAYGVAPSATLNR</sequence>
<protein>
    <submittedName>
        <fullName evidence="2">Helix-turn-helix domain-containing protein</fullName>
    </submittedName>
</protein>
<feature type="domain" description="HTH araC/xylS-type" evidence="1">
    <location>
        <begin position="1"/>
        <end position="45"/>
    </location>
</feature>
<keyword evidence="3" id="KW-1185">Reference proteome</keyword>
<dbReference type="PROSITE" id="PS01124">
    <property type="entry name" value="HTH_ARAC_FAMILY_2"/>
    <property type="match status" value="1"/>
</dbReference>
<reference evidence="2 3" key="1">
    <citation type="submission" date="2019-12" db="EMBL/GenBank/DDBJ databases">
        <authorList>
            <person name="Shi Y."/>
        </authorList>
    </citation>
    <scope>NUCLEOTIDE SEQUENCE [LARGE SCALE GENOMIC DNA]</scope>
    <source>
        <strain evidence="2 3">JCM 17929</strain>
    </source>
</reference>
<name>A0A6N8GNK9_9MICC</name>
<evidence type="ECO:0000313" key="3">
    <source>
        <dbReference type="Proteomes" id="UP000436989"/>
    </source>
</evidence>
<dbReference type="InterPro" id="IPR018060">
    <property type="entry name" value="HTH_AraC"/>
</dbReference>
<evidence type="ECO:0000259" key="1">
    <source>
        <dbReference type="PROSITE" id="PS01124"/>
    </source>
</evidence>
<organism evidence="2 3">
    <name type="scientific">Kocuria sediminis</name>
    <dbReference type="NCBI Taxonomy" id="1038857"/>
    <lineage>
        <taxon>Bacteria</taxon>
        <taxon>Bacillati</taxon>
        <taxon>Actinomycetota</taxon>
        <taxon>Actinomycetes</taxon>
        <taxon>Micrococcales</taxon>
        <taxon>Micrococcaceae</taxon>
        <taxon>Kocuria</taxon>
    </lineage>
</organism>
<dbReference type="GO" id="GO:0003700">
    <property type="term" value="F:DNA-binding transcription factor activity"/>
    <property type="evidence" value="ECO:0007669"/>
    <property type="project" value="InterPro"/>
</dbReference>
<evidence type="ECO:0000313" key="2">
    <source>
        <dbReference type="EMBL" id="MUN63762.1"/>
    </source>
</evidence>
<dbReference type="Gene3D" id="1.10.10.60">
    <property type="entry name" value="Homeodomain-like"/>
    <property type="match status" value="1"/>
</dbReference>
<gene>
    <name evidence="2" type="ORF">GMA12_11520</name>
</gene>
<dbReference type="EMBL" id="WOGU01000009">
    <property type="protein sequence ID" value="MUN63762.1"/>
    <property type="molecule type" value="Genomic_DNA"/>
</dbReference>
<dbReference type="Proteomes" id="UP000436989">
    <property type="component" value="Unassembled WGS sequence"/>
</dbReference>
<proteinExistence type="predicted"/>